<protein>
    <submittedName>
        <fullName evidence="3">DEAD/DEAH box helicase</fullName>
    </submittedName>
</protein>
<dbReference type="InterPro" id="IPR050742">
    <property type="entry name" value="Helicase_Restrict-Modif_Enz"/>
</dbReference>
<dbReference type="GO" id="GO:0003677">
    <property type="term" value="F:DNA binding"/>
    <property type="evidence" value="ECO:0007669"/>
    <property type="project" value="InterPro"/>
</dbReference>
<dbReference type="GO" id="GO:0005829">
    <property type="term" value="C:cytosol"/>
    <property type="evidence" value="ECO:0007669"/>
    <property type="project" value="TreeGrafter"/>
</dbReference>
<name>A0A7C4AQB2_9BACT</name>
<keyword evidence="3" id="KW-0378">Hydrolase</keyword>
<dbReference type="PANTHER" id="PTHR47396:SF1">
    <property type="entry name" value="ATP-DEPENDENT HELICASE IRC3-RELATED"/>
    <property type="match status" value="1"/>
</dbReference>
<keyword evidence="3" id="KW-0547">Nucleotide-binding</keyword>
<dbReference type="CDD" id="cd17926">
    <property type="entry name" value="DEXHc_RE"/>
    <property type="match status" value="1"/>
</dbReference>
<dbReference type="InterPro" id="IPR006935">
    <property type="entry name" value="Helicase/UvrB_N"/>
</dbReference>
<dbReference type="PANTHER" id="PTHR47396">
    <property type="entry name" value="TYPE I RESTRICTION ENZYME ECOKI R PROTEIN"/>
    <property type="match status" value="1"/>
</dbReference>
<dbReference type="SUPFAM" id="SSF52540">
    <property type="entry name" value="P-loop containing nucleoside triphosphate hydrolases"/>
    <property type="match status" value="1"/>
</dbReference>
<comment type="caution">
    <text evidence="3">The sequence shown here is derived from an EMBL/GenBank/DDBJ whole genome shotgun (WGS) entry which is preliminary data.</text>
</comment>
<dbReference type="Pfam" id="PF04851">
    <property type="entry name" value="ResIII"/>
    <property type="match status" value="1"/>
</dbReference>
<reference evidence="3" key="1">
    <citation type="journal article" date="2020" name="mSystems">
        <title>Genome- and Community-Level Interaction Insights into Carbon Utilization and Element Cycling Functions of Hydrothermarchaeota in Hydrothermal Sediment.</title>
        <authorList>
            <person name="Zhou Z."/>
            <person name="Liu Y."/>
            <person name="Xu W."/>
            <person name="Pan J."/>
            <person name="Luo Z.H."/>
            <person name="Li M."/>
        </authorList>
    </citation>
    <scope>NUCLEOTIDE SEQUENCE [LARGE SCALE GENOMIC DNA]</scope>
    <source>
        <strain evidence="3">SpSt-769</strain>
    </source>
</reference>
<dbReference type="InterPro" id="IPR001650">
    <property type="entry name" value="Helicase_C-like"/>
</dbReference>
<dbReference type="GO" id="GO:0005524">
    <property type="term" value="F:ATP binding"/>
    <property type="evidence" value="ECO:0007669"/>
    <property type="project" value="InterPro"/>
</dbReference>
<dbReference type="AlphaFoldDB" id="A0A7C4AQB2"/>
<dbReference type="SMART" id="SM00487">
    <property type="entry name" value="DEXDc"/>
    <property type="match status" value="1"/>
</dbReference>
<dbReference type="PROSITE" id="PS51194">
    <property type="entry name" value="HELICASE_CTER"/>
    <property type="match status" value="1"/>
</dbReference>
<keyword evidence="3" id="KW-0067">ATP-binding</keyword>
<evidence type="ECO:0000259" key="1">
    <source>
        <dbReference type="PROSITE" id="PS51192"/>
    </source>
</evidence>
<dbReference type="Pfam" id="PF00271">
    <property type="entry name" value="Helicase_C"/>
    <property type="match status" value="1"/>
</dbReference>
<feature type="domain" description="Helicase C-terminal" evidence="2">
    <location>
        <begin position="232"/>
        <end position="396"/>
    </location>
</feature>
<dbReference type="InterPro" id="IPR014001">
    <property type="entry name" value="Helicase_ATP-bd"/>
</dbReference>
<dbReference type="PROSITE" id="PS51192">
    <property type="entry name" value="HELICASE_ATP_BIND_1"/>
    <property type="match status" value="1"/>
</dbReference>
<dbReference type="InterPro" id="IPR027417">
    <property type="entry name" value="P-loop_NTPase"/>
</dbReference>
<dbReference type="GO" id="GO:0016787">
    <property type="term" value="F:hydrolase activity"/>
    <property type="evidence" value="ECO:0007669"/>
    <property type="project" value="InterPro"/>
</dbReference>
<feature type="domain" description="Helicase ATP-binding" evidence="1">
    <location>
        <begin position="37"/>
        <end position="208"/>
    </location>
</feature>
<evidence type="ECO:0000259" key="2">
    <source>
        <dbReference type="PROSITE" id="PS51194"/>
    </source>
</evidence>
<accession>A0A7C4AQB2</accession>
<sequence length="983" mass="111003">MGYFQTNAAKLALRLKPKEGKPGLRQCQVGAYWATLAHFTASNDPAMIVMPTGAGKTALMMLLSFGLEACRVLVITPAIILRDQTYEKFRTLDDLVEAGALPQSIKKPKTHAQEGRITSKNIWTELRKFDVVIATPHTTSRGYHNEIVKPPQDLFDLVFFDEAHHAKAPSWDILLQDFSKSKCVLLTATPFRLDRQRLPGRIVYYYPIGRAIESGIYRPIQYHPITAPVPTKRNQLLCEKAKELLNSEKAAGRRTKILIRTNRVAKSRPIIDLYRSQGLRVSEVNYMRTLRENNSVLEDIKKDALDGVVCVGMLGEGLDIPELKIAILHDPPKSFPFTVQFIGRVSRPLRGRVGRAHVVADPDEIRARKTSEELRRLYRRDQSWHQLVPRLVEDVVGPILRQDQALVPGLMTGAINPTEISPFFSARLYKVPEKRLNLTPRLKLESAINFFQIAPIDEAFLGLITETVKKPPWATRLELESVAYDLHLYYYHRPSETLFESTTSDVIAAKIRAQIVPDMPKRLGGEELIKVMQGRGALDYLMVGLANALGRCAALPTYKILMGQEVQGAVNPSEGRVFVSGHALARLHAENETRGIANFQGRVWSIKRAALTEYVGWCKEIGKEILKNRSAKTLREFPFLLNPRRVINFPDTPIEVIFNPFYVTHSFSFIRSIPAEEPTVLPIASPRFELQKLARDRNKLHLGFVPSEGQVIPLTYDLGKDIWETCGGASYTVKVDTGSGVESWPLHEFLSQYPPYIYLRNGGLIVSGQVYQPSFTYAELPKGCFIKGIDWAQCDVKVEFCDPDRGIQPQRGKKSIHDWLEQRLISDTTGAAAVFKDHGAGEIADFVVLDPRPKKISFYHCKSADRRDKRPGANIGQLKDVLHQVLRSVAWIRKPDFPGEILRRIEGAARRPDSKLVKGTVDTIKNLREAFIPSAWKYDVVIVQPGLDCEKVRKQRNTNILLLNCYEWLRHIDAGLAIMCYCG</sequence>
<dbReference type="Gene3D" id="3.40.50.300">
    <property type="entry name" value="P-loop containing nucleotide triphosphate hydrolases"/>
    <property type="match status" value="2"/>
</dbReference>
<organism evidence="3">
    <name type="scientific">Desulfomonile tiedjei</name>
    <dbReference type="NCBI Taxonomy" id="2358"/>
    <lineage>
        <taxon>Bacteria</taxon>
        <taxon>Pseudomonadati</taxon>
        <taxon>Thermodesulfobacteriota</taxon>
        <taxon>Desulfomonilia</taxon>
        <taxon>Desulfomonilales</taxon>
        <taxon>Desulfomonilaceae</taxon>
        <taxon>Desulfomonile</taxon>
    </lineage>
</organism>
<dbReference type="EMBL" id="DTGT01000053">
    <property type="protein sequence ID" value="HGH59968.1"/>
    <property type="molecule type" value="Genomic_DNA"/>
</dbReference>
<keyword evidence="3" id="KW-0347">Helicase</keyword>
<evidence type="ECO:0000313" key="3">
    <source>
        <dbReference type="EMBL" id="HGH59968.1"/>
    </source>
</evidence>
<proteinExistence type="predicted"/>
<gene>
    <name evidence="3" type="ORF">ENV54_01570</name>
</gene>
<dbReference type="GO" id="GO:0004386">
    <property type="term" value="F:helicase activity"/>
    <property type="evidence" value="ECO:0007669"/>
    <property type="project" value="UniProtKB-KW"/>
</dbReference>